<gene>
    <name evidence="2" type="ORF">OS493_014775</name>
</gene>
<dbReference type="InterPro" id="IPR027902">
    <property type="entry name" value="DUF4487"/>
</dbReference>
<proteinExistence type="predicted"/>
<keyword evidence="3" id="KW-1185">Reference proteome</keyword>
<sequence length="910" mass="101970">MGSQSQSDSSQLTTLIKSFSETPDRNEKLGYLKNLTSQVLPGLSLVEVEAKCFSRSYQRATSDIGGIIESLQAGDEGKSHDSLQTIQSLLQLVMSFMECLESCLGHVTQLSLTDELSIGHIHSLPSAVIQTVKATFKHCKDSEQVYGDFFHLVSQDLAMLFKKTYQLQKALMELLDKVQLSYHDTSDQDVKDITDVCHQLLEVCILIGDLDTSILVNTWKVLKKLVIKHKDHIKNHLEVERLICHLCASIESKLMRCIQLAPGKKDESCDDQKVTGNSCTGDDVALGKILKVIRFLVGHLAHLVKEFDGYYDKCLENIFHFLLVIQSNLPPSVSAPKIATSAVQGVKSALLIVVEPLLSVLVKNKNFANLITREALEVDEKHHFAHCCLLVSILSILPATTEEVFVHWVMPTNYTEEERRHSIMEAVFKSFRHCVVEICLPVFVDGVMSKGKPLSEVTFYEHVCTRMCSLVASTPATCFPAVERCLLEHVLQDDVLCALLASDVWCFMARWGSAELCAGHVLVLTQLLLKLPYTAEAAHSHLSPLIQRLTRLMAVEHQETLVTSFPPSKVENISAWCVFPLQDMSENVKKKAGRSLVPLCVKVCHSRTTTSQSLEDDDLLSCCLCCLRRVYSLPQAASYVPPVHHSATIGLINDLWSHCSQGNELVKRLNIKTWCELLDLSSTLLPLIQPEDYAKILCGLRSLLGKCPSLELRQAAAQFLGNAVVKTSLNNLSDRHWLVHQRAFQSVKAFAEVTRYTHVMGDCVPESLLPGLSDFLNQLPFRHTEFTGNITEFDKEFLKHQLEAARKNQCPDPSVLEEKEIEIPHMDTKGRSRDTSTDQSEEPEAKRFKRHQDSSCEGQGDALYNEAIRTMKIPLSTILDLRKQFVPSSGIIKQVEEMQTLLQDFLNKPT</sequence>
<dbReference type="SUPFAM" id="SSF48371">
    <property type="entry name" value="ARM repeat"/>
    <property type="match status" value="1"/>
</dbReference>
<dbReference type="EMBL" id="MU827784">
    <property type="protein sequence ID" value="KAJ7334458.1"/>
    <property type="molecule type" value="Genomic_DNA"/>
</dbReference>
<protein>
    <submittedName>
        <fullName evidence="2">Uncharacterized protein</fullName>
    </submittedName>
</protein>
<feature type="compositionally biased region" description="Basic and acidic residues" evidence="1">
    <location>
        <begin position="816"/>
        <end position="836"/>
    </location>
</feature>
<dbReference type="AlphaFoldDB" id="A0A9X0CFF9"/>
<dbReference type="PANTHER" id="PTHR16071">
    <property type="entry name" value="CHROMOSOME 1 OPEN READING FRAME 112"/>
    <property type="match status" value="1"/>
</dbReference>
<evidence type="ECO:0000313" key="3">
    <source>
        <dbReference type="Proteomes" id="UP001163046"/>
    </source>
</evidence>
<dbReference type="Pfam" id="PF14868">
    <property type="entry name" value="DUF4487"/>
    <property type="match status" value="1"/>
</dbReference>
<name>A0A9X0CFF9_9CNID</name>
<dbReference type="Proteomes" id="UP001163046">
    <property type="component" value="Unassembled WGS sequence"/>
</dbReference>
<dbReference type="OrthoDB" id="6088000at2759"/>
<comment type="caution">
    <text evidence="2">The sequence shown here is derived from an EMBL/GenBank/DDBJ whole genome shotgun (WGS) entry which is preliminary data.</text>
</comment>
<dbReference type="PANTHER" id="PTHR16071:SF2">
    <property type="entry name" value="FIGNL1-INTERACTING REGULATOR OF RECOMBINATION AND MITOSIS"/>
    <property type="match status" value="1"/>
</dbReference>
<feature type="compositionally biased region" description="Basic and acidic residues" evidence="1">
    <location>
        <begin position="843"/>
        <end position="854"/>
    </location>
</feature>
<accession>A0A9X0CFF9</accession>
<reference evidence="2" key="1">
    <citation type="submission" date="2023-01" db="EMBL/GenBank/DDBJ databases">
        <title>Genome assembly of the deep-sea coral Lophelia pertusa.</title>
        <authorList>
            <person name="Herrera S."/>
            <person name="Cordes E."/>
        </authorList>
    </citation>
    <scope>NUCLEOTIDE SEQUENCE</scope>
    <source>
        <strain evidence="2">USNM1676648</strain>
        <tissue evidence="2">Polyp</tissue>
    </source>
</reference>
<organism evidence="2 3">
    <name type="scientific">Desmophyllum pertusum</name>
    <dbReference type="NCBI Taxonomy" id="174260"/>
    <lineage>
        <taxon>Eukaryota</taxon>
        <taxon>Metazoa</taxon>
        <taxon>Cnidaria</taxon>
        <taxon>Anthozoa</taxon>
        <taxon>Hexacorallia</taxon>
        <taxon>Scleractinia</taxon>
        <taxon>Caryophylliina</taxon>
        <taxon>Caryophylliidae</taxon>
        <taxon>Desmophyllum</taxon>
    </lineage>
</organism>
<evidence type="ECO:0000256" key="1">
    <source>
        <dbReference type="SAM" id="MobiDB-lite"/>
    </source>
</evidence>
<evidence type="ECO:0000313" key="2">
    <source>
        <dbReference type="EMBL" id="KAJ7334458.1"/>
    </source>
</evidence>
<feature type="region of interest" description="Disordered" evidence="1">
    <location>
        <begin position="808"/>
        <end position="858"/>
    </location>
</feature>
<dbReference type="InterPro" id="IPR016024">
    <property type="entry name" value="ARM-type_fold"/>
</dbReference>